<feature type="compositionally biased region" description="Gly residues" evidence="1">
    <location>
        <begin position="151"/>
        <end position="168"/>
    </location>
</feature>
<reference evidence="3" key="1">
    <citation type="submission" date="2023-06" db="EMBL/GenBank/DDBJ databases">
        <authorList>
            <person name="Noh H."/>
        </authorList>
    </citation>
    <scope>NUCLEOTIDE SEQUENCE</scope>
    <source>
        <strain evidence="3">DUCC20226</strain>
    </source>
</reference>
<evidence type="ECO:0000313" key="4">
    <source>
        <dbReference type="Proteomes" id="UP001265746"/>
    </source>
</evidence>
<organism evidence="3 4">
    <name type="scientific">Phomopsis amygdali</name>
    <name type="common">Fusicoccum amygdali</name>
    <dbReference type="NCBI Taxonomy" id="1214568"/>
    <lineage>
        <taxon>Eukaryota</taxon>
        <taxon>Fungi</taxon>
        <taxon>Dikarya</taxon>
        <taxon>Ascomycota</taxon>
        <taxon>Pezizomycotina</taxon>
        <taxon>Sordariomycetes</taxon>
        <taxon>Sordariomycetidae</taxon>
        <taxon>Diaporthales</taxon>
        <taxon>Diaporthaceae</taxon>
        <taxon>Diaporthe</taxon>
    </lineage>
</organism>
<evidence type="ECO:0000313" key="3">
    <source>
        <dbReference type="EMBL" id="KAK2596360.1"/>
    </source>
</evidence>
<accession>A0AAD9VY36</accession>
<sequence>MQLLALIPLLLLLLQPVSILTTTPDNDHMERLKPGGVRREDTGPVKISLYDQGDSGNEEPNLTCDEGDNGEKAATCRLLPFGDCCQGGDNELFDSARFDQVDGWTSFGIYTGNNRAPCGILLRSTTDWDITCLAGGEQGMRIFGASVEGDNSGGDNGDGSGGGNGGGNDASIQENRGPSKPKKRAVRADWYTFTFRGMNYHIRMNSSLGETYRNLATKAEQREFVIERGEPEPVVGRRVWAAR</sequence>
<dbReference type="AlphaFoldDB" id="A0AAD9VY36"/>
<comment type="caution">
    <text evidence="3">The sequence shown here is derived from an EMBL/GenBank/DDBJ whole genome shotgun (WGS) entry which is preliminary data.</text>
</comment>
<gene>
    <name evidence="3" type="ORF">N8I77_013254</name>
</gene>
<evidence type="ECO:0000256" key="1">
    <source>
        <dbReference type="SAM" id="MobiDB-lite"/>
    </source>
</evidence>
<keyword evidence="2" id="KW-0732">Signal</keyword>
<feature type="signal peptide" evidence="2">
    <location>
        <begin position="1"/>
        <end position="19"/>
    </location>
</feature>
<protein>
    <submittedName>
        <fullName evidence="3">Uncharacterized protein</fullName>
    </submittedName>
</protein>
<feature type="chain" id="PRO_5042067836" evidence="2">
    <location>
        <begin position="20"/>
        <end position="243"/>
    </location>
</feature>
<proteinExistence type="predicted"/>
<evidence type="ECO:0000256" key="2">
    <source>
        <dbReference type="SAM" id="SignalP"/>
    </source>
</evidence>
<feature type="region of interest" description="Disordered" evidence="1">
    <location>
        <begin position="144"/>
        <end position="183"/>
    </location>
</feature>
<dbReference type="EMBL" id="JAUJFL010000011">
    <property type="protein sequence ID" value="KAK2596360.1"/>
    <property type="molecule type" value="Genomic_DNA"/>
</dbReference>
<dbReference type="Proteomes" id="UP001265746">
    <property type="component" value="Unassembled WGS sequence"/>
</dbReference>
<name>A0AAD9VY36_PHOAM</name>
<keyword evidence="4" id="KW-1185">Reference proteome</keyword>